<dbReference type="Pfam" id="PF00091">
    <property type="entry name" value="Tubulin"/>
    <property type="match status" value="1"/>
</dbReference>
<evidence type="ECO:0000256" key="1">
    <source>
        <dbReference type="ARBA" id="ARBA00009690"/>
    </source>
</evidence>
<feature type="compositionally biased region" description="Basic and acidic residues" evidence="4">
    <location>
        <begin position="337"/>
        <end position="348"/>
    </location>
</feature>
<comment type="caution">
    <text evidence="7">The sequence shown here is derived from an EMBL/GenBank/DDBJ whole genome shotgun (WGS) entry which is preliminary data.</text>
</comment>
<feature type="compositionally biased region" description="Basic and acidic residues" evidence="4">
    <location>
        <begin position="378"/>
        <end position="392"/>
    </location>
</feature>
<organism evidence="7">
    <name type="scientific">bioreactor metagenome</name>
    <dbReference type="NCBI Taxonomy" id="1076179"/>
    <lineage>
        <taxon>unclassified sequences</taxon>
        <taxon>metagenomes</taxon>
        <taxon>ecological metagenomes</taxon>
    </lineage>
</organism>
<dbReference type="InterPro" id="IPR024757">
    <property type="entry name" value="FtsZ_C"/>
</dbReference>
<dbReference type="InterPro" id="IPR003008">
    <property type="entry name" value="Tubulin_FtsZ_GTPase"/>
</dbReference>
<keyword evidence="7" id="KW-0132">Cell division</keyword>
<dbReference type="NCBIfam" id="TIGR00065">
    <property type="entry name" value="ftsZ"/>
    <property type="match status" value="1"/>
</dbReference>
<evidence type="ECO:0000256" key="3">
    <source>
        <dbReference type="ARBA" id="ARBA00023134"/>
    </source>
</evidence>
<keyword evidence="2" id="KW-0547">Nucleotide-binding</keyword>
<keyword evidence="3" id="KW-0342">GTP-binding</keyword>
<feature type="domain" description="Tubulin/FtsZ GTPase" evidence="5">
    <location>
        <begin position="14"/>
        <end position="206"/>
    </location>
</feature>
<dbReference type="Gene3D" id="3.40.50.1440">
    <property type="entry name" value="Tubulin/FtsZ, GTPase domain"/>
    <property type="match status" value="1"/>
</dbReference>
<dbReference type="CDD" id="cd02201">
    <property type="entry name" value="FtsZ_type1"/>
    <property type="match status" value="1"/>
</dbReference>
<dbReference type="HAMAP" id="MF_00909">
    <property type="entry name" value="FtsZ"/>
    <property type="match status" value="1"/>
</dbReference>
<evidence type="ECO:0000259" key="6">
    <source>
        <dbReference type="SMART" id="SM00865"/>
    </source>
</evidence>
<evidence type="ECO:0000256" key="2">
    <source>
        <dbReference type="ARBA" id="ARBA00022741"/>
    </source>
</evidence>
<gene>
    <name evidence="7" type="primary">ftsZ_28</name>
    <name evidence="7" type="ORF">SDC9_64803</name>
</gene>
<dbReference type="PROSITE" id="PS01135">
    <property type="entry name" value="FTSZ_2"/>
    <property type="match status" value="1"/>
</dbReference>
<proteinExistence type="inferred from homology"/>
<accession>A0A644XWF7</accession>
<dbReference type="InterPro" id="IPR000158">
    <property type="entry name" value="Cell_div_FtsZ"/>
</dbReference>
<dbReference type="InterPro" id="IPR020805">
    <property type="entry name" value="Cell_div_FtsZ_CS"/>
</dbReference>
<dbReference type="FunFam" id="3.40.50.1440:FF:000001">
    <property type="entry name" value="Cell division protein FtsZ"/>
    <property type="match status" value="1"/>
</dbReference>
<dbReference type="GO" id="GO:0005525">
    <property type="term" value="F:GTP binding"/>
    <property type="evidence" value="ECO:0007669"/>
    <property type="project" value="UniProtKB-KW"/>
</dbReference>
<dbReference type="GO" id="GO:0003924">
    <property type="term" value="F:GTPase activity"/>
    <property type="evidence" value="ECO:0007669"/>
    <property type="project" value="InterPro"/>
</dbReference>
<dbReference type="PANTHER" id="PTHR30314:SF3">
    <property type="entry name" value="MITOCHONDRIAL DIVISION PROTEIN FSZA"/>
    <property type="match status" value="1"/>
</dbReference>
<reference evidence="7" key="1">
    <citation type="submission" date="2019-08" db="EMBL/GenBank/DDBJ databases">
        <authorList>
            <person name="Kucharzyk K."/>
            <person name="Murdoch R.W."/>
            <person name="Higgins S."/>
            <person name="Loffler F."/>
        </authorList>
    </citation>
    <scope>NUCLEOTIDE SEQUENCE</scope>
</reference>
<dbReference type="InterPro" id="IPR045061">
    <property type="entry name" value="FtsZ/CetZ"/>
</dbReference>
<dbReference type="GO" id="GO:0051301">
    <property type="term" value="P:cell division"/>
    <property type="evidence" value="ECO:0007669"/>
    <property type="project" value="UniProtKB-KW"/>
</dbReference>
<dbReference type="Pfam" id="PF12327">
    <property type="entry name" value="FtsZ_C"/>
    <property type="match status" value="1"/>
</dbReference>
<feature type="domain" description="Tubulin/FtsZ 2-layer sandwich" evidence="6">
    <location>
        <begin position="208"/>
        <end position="325"/>
    </location>
</feature>
<dbReference type="EMBL" id="VSSQ01002975">
    <property type="protein sequence ID" value="MPM18394.1"/>
    <property type="molecule type" value="Genomic_DNA"/>
</dbReference>
<protein>
    <submittedName>
        <fullName evidence="7">Cell division protein FtsZ</fullName>
    </submittedName>
</protein>
<comment type="similarity">
    <text evidence="1">Belongs to the FtsZ family.</text>
</comment>
<dbReference type="InterPro" id="IPR037103">
    <property type="entry name" value="Tubulin/FtsZ-like_C"/>
</dbReference>
<dbReference type="GO" id="GO:0005737">
    <property type="term" value="C:cytoplasm"/>
    <property type="evidence" value="ECO:0007669"/>
    <property type="project" value="TreeGrafter"/>
</dbReference>
<dbReference type="SMART" id="SM00865">
    <property type="entry name" value="Tubulin_C"/>
    <property type="match status" value="1"/>
</dbReference>
<keyword evidence="7" id="KW-0131">Cell cycle</keyword>
<evidence type="ECO:0000259" key="5">
    <source>
        <dbReference type="SMART" id="SM00864"/>
    </source>
</evidence>
<dbReference type="InterPro" id="IPR018316">
    <property type="entry name" value="Tubulin/FtsZ_2-layer-sand-dom"/>
</dbReference>
<name>A0A644XWF7_9ZZZZ</name>
<feature type="region of interest" description="Disordered" evidence="4">
    <location>
        <begin position="322"/>
        <end position="397"/>
    </location>
</feature>
<dbReference type="PANTHER" id="PTHR30314">
    <property type="entry name" value="CELL DIVISION PROTEIN FTSZ-RELATED"/>
    <property type="match status" value="1"/>
</dbReference>
<dbReference type="Gene3D" id="3.30.1330.20">
    <property type="entry name" value="Tubulin/FtsZ, C-terminal domain"/>
    <property type="match status" value="1"/>
</dbReference>
<sequence>MFIELDSNNSAPVMIKVLGIGGGGNNAVNRMASSGITSVEFIAINTDNQDLKSSRATQKIQIGAKLTKTQGAGARPEIGARAAEESRDEIAAALKGADMVFITAGMGGGTGTGASPIVAEVAKEMGILTVGIVTKPFLFEGKRRMSVAEQGITELRERVDSLIVIPNERLKLVSSTPITLLNAFERADDVLRLGVASLSDLINVPGYINLDFADVSAVMRGAGYAHMGVGIGVGREKTSEAVLEAINSPLIETTISGARGVIISFSAPTDIGLDEVDEAVSMVTAQAHPDVNIIWGVSFDENLHDEVHVTVIATGFENLTVAGDPETKSASGQKPSVKPEDKPAEMKSEAAFAAGTGGFKPFSFNPSTAAPGPAAKLDPPKIETSQAKRGEEALPMADDDINSLDKVLEIFKRRG</sequence>
<evidence type="ECO:0000313" key="7">
    <source>
        <dbReference type="EMBL" id="MPM18394.1"/>
    </source>
</evidence>
<dbReference type="InterPro" id="IPR036525">
    <property type="entry name" value="Tubulin/FtsZ_GTPase_sf"/>
</dbReference>
<evidence type="ECO:0000256" key="4">
    <source>
        <dbReference type="SAM" id="MobiDB-lite"/>
    </source>
</evidence>
<dbReference type="SUPFAM" id="SSF55307">
    <property type="entry name" value="Tubulin C-terminal domain-like"/>
    <property type="match status" value="1"/>
</dbReference>
<dbReference type="AlphaFoldDB" id="A0A644XWF7"/>
<dbReference type="SUPFAM" id="SSF52490">
    <property type="entry name" value="Tubulin nucleotide-binding domain-like"/>
    <property type="match status" value="1"/>
</dbReference>
<dbReference type="GO" id="GO:0032153">
    <property type="term" value="C:cell division site"/>
    <property type="evidence" value="ECO:0007669"/>
    <property type="project" value="TreeGrafter"/>
</dbReference>
<dbReference type="InterPro" id="IPR008280">
    <property type="entry name" value="Tub_FtsZ_C"/>
</dbReference>
<dbReference type="PRINTS" id="PR00423">
    <property type="entry name" value="CELLDVISFTSZ"/>
</dbReference>
<dbReference type="SMART" id="SM00864">
    <property type="entry name" value="Tubulin"/>
    <property type="match status" value="1"/>
</dbReference>